<protein>
    <submittedName>
        <fullName evidence="3">Uncharacterized protein</fullName>
    </submittedName>
</protein>
<name>A0A7R9ZUN9_9STRA</name>
<feature type="region of interest" description="Disordered" evidence="1">
    <location>
        <begin position="1"/>
        <end position="22"/>
    </location>
</feature>
<dbReference type="AlphaFoldDB" id="A0A7R9ZUN9"/>
<gene>
    <name evidence="3" type="ORF">PARE0329_LOCUS840</name>
</gene>
<evidence type="ECO:0000256" key="2">
    <source>
        <dbReference type="SAM" id="Phobius"/>
    </source>
</evidence>
<evidence type="ECO:0000313" key="3">
    <source>
        <dbReference type="EMBL" id="CAD8344205.1"/>
    </source>
</evidence>
<keyword evidence="2" id="KW-1133">Transmembrane helix</keyword>
<keyword evidence="2" id="KW-0812">Transmembrane</keyword>
<evidence type="ECO:0000256" key="1">
    <source>
        <dbReference type="SAM" id="MobiDB-lite"/>
    </source>
</evidence>
<dbReference type="EMBL" id="HBEH01001139">
    <property type="protein sequence ID" value="CAD8344205.1"/>
    <property type="molecule type" value="Transcribed_RNA"/>
</dbReference>
<feature type="transmembrane region" description="Helical" evidence="2">
    <location>
        <begin position="143"/>
        <end position="161"/>
    </location>
</feature>
<organism evidence="3">
    <name type="scientific">Pseudo-nitzschia arenysensis</name>
    <dbReference type="NCBI Taxonomy" id="697910"/>
    <lineage>
        <taxon>Eukaryota</taxon>
        <taxon>Sar</taxon>
        <taxon>Stramenopiles</taxon>
        <taxon>Ochrophyta</taxon>
        <taxon>Bacillariophyta</taxon>
        <taxon>Bacillariophyceae</taxon>
        <taxon>Bacillariophycidae</taxon>
        <taxon>Bacillariales</taxon>
        <taxon>Bacillariaceae</taxon>
        <taxon>Pseudo-nitzschia</taxon>
    </lineage>
</organism>
<sequence length="255" mass="28137">MNFTRGLTPSSVSGPQTTTSLNDRLDTSYVDLGSETDSYGARYTKTVTGFVGEFVTPRQLLVIIRIMKAVTFVFLILTLAANIMYITFLEVLATREVRDIVGGRRDMIIRVYGLFLSAVAIAIEVDVAVVVKGLNGFKGFMARSFLIFFVSAITGANPLYIEERNQIVNNQNNNYYDDDYANAAANSIPDIPMSVVNFQRVTSFFLGLCAIAYFISGVLCFDRFTSKAYLSSNDPLVSTAIPQPSMVQKQQSPMA</sequence>
<accession>A0A7R9ZUN9</accession>
<reference evidence="3" key="1">
    <citation type="submission" date="2021-01" db="EMBL/GenBank/DDBJ databases">
        <authorList>
            <person name="Corre E."/>
            <person name="Pelletier E."/>
            <person name="Niang G."/>
            <person name="Scheremetjew M."/>
            <person name="Finn R."/>
            <person name="Kale V."/>
            <person name="Holt S."/>
            <person name="Cochrane G."/>
            <person name="Meng A."/>
            <person name="Brown T."/>
            <person name="Cohen L."/>
        </authorList>
    </citation>
    <scope>NUCLEOTIDE SEQUENCE</scope>
    <source>
        <strain evidence="3">B593</strain>
    </source>
</reference>
<feature type="transmembrane region" description="Helical" evidence="2">
    <location>
        <begin position="69"/>
        <end position="88"/>
    </location>
</feature>
<feature type="transmembrane region" description="Helical" evidence="2">
    <location>
        <begin position="108"/>
        <end position="131"/>
    </location>
</feature>
<feature type="transmembrane region" description="Helical" evidence="2">
    <location>
        <begin position="201"/>
        <end position="221"/>
    </location>
</feature>
<keyword evidence="2" id="KW-0472">Membrane</keyword>
<proteinExistence type="predicted"/>